<dbReference type="InterPro" id="IPR007267">
    <property type="entry name" value="GtrA_DPMS_TM"/>
</dbReference>
<keyword evidence="4 5" id="KW-0472">Membrane</keyword>
<evidence type="ECO:0000256" key="1">
    <source>
        <dbReference type="ARBA" id="ARBA00004141"/>
    </source>
</evidence>
<dbReference type="EMBL" id="CP001698">
    <property type="protein sequence ID" value="ADN01048.1"/>
    <property type="molecule type" value="Genomic_DNA"/>
</dbReference>
<evidence type="ECO:0000313" key="7">
    <source>
        <dbReference type="EMBL" id="ADN01048.1"/>
    </source>
</evidence>
<gene>
    <name evidence="7" type="ordered locus">STHERM_c00720</name>
</gene>
<evidence type="ECO:0000313" key="8">
    <source>
        <dbReference type="Proteomes" id="UP000001296"/>
    </source>
</evidence>
<dbReference type="Proteomes" id="UP000001296">
    <property type="component" value="Chromosome"/>
</dbReference>
<evidence type="ECO:0000259" key="6">
    <source>
        <dbReference type="Pfam" id="PF04138"/>
    </source>
</evidence>
<comment type="subcellular location">
    <subcellularLocation>
        <location evidence="1">Membrane</location>
        <topology evidence="1">Multi-pass membrane protein</topology>
    </subcellularLocation>
</comment>
<reference evidence="7 8" key="2">
    <citation type="journal article" date="2010" name="J. Bacteriol.">
        <title>Genome sequence of the polysaccharide-degrading, thermophilic anaerobe Spirochaeta thermophila DSM 6192.</title>
        <authorList>
            <person name="Angelov A."/>
            <person name="Liebl S."/>
            <person name="Ballschmiter M."/>
            <person name="Bomeke M."/>
            <person name="Lehmann R."/>
            <person name="Liesegang H."/>
            <person name="Daniel R."/>
            <person name="Liebl W."/>
        </authorList>
    </citation>
    <scope>NUCLEOTIDE SEQUENCE [LARGE SCALE GENOMIC DNA]</scope>
    <source>
        <strain evidence="8">ATCC 49972 / DSM 6192 / RI 19.B1</strain>
    </source>
</reference>
<dbReference type="AlphaFoldDB" id="E0RTZ2"/>
<feature type="transmembrane region" description="Helical" evidence="5">
    <location>
        <begin position="81"/>
        <end position="99"/>
    </location>
</feature>
<dbReference type="GO" id="GO:0016020">
    <property type="term" value="C:membrane"/>
    <property type="evidence" value="ECO:0007669"/>
    <property type="project" value="UniProtKB-SubCell"/>
</dbReference>
<reference key="1">
    <citation type="submission" date="2009-08" db="EMBL/GenBank/DDBJ databases">
        <title>The genome sequence of Spirochaeta thermophila DSM6192.</title>
        <authorList>
            <person name="Angelov A."/>
            <person name="Mientus M."/>
            <person name="Wittenberg S."/>
            <person name="Lehmann R."/>
            <person name="Liesegang H."/>
            <person name="Daniel R."/>
            <person name="Liebl W."/>
        </authorList>
    </citation>
    <scope>NUCLEOTIDE SEQUENCE</scope>
    <source>
        <strain>DSM 6192</strain>
    </source>
</reference>
<proteinExistence type="predicted"/>
<dbReference type="PaxDb" id="665571-STHERM_c00720"/>
<dbReference type="RefSeq" id="WP_013312889.1">
    <property type="nucleotide sequence ID" value="NC_014484.1"/>
</dbReference>
<evidence type="ECO:0000256" key="4">
    <source>
        <dbReference type="ARBA" id="ARBA00023136"/>
    </source>
</evidence>
<dbReference type="Pfam" id="PF04138">
    <property type="entry name" value="GtrA_DPMS_TM"/>
    <property type="match status" value="1"/>
</dbReference>
<evidence type="ECO:0000256" key="2">
    <source>
        <dbReference type="ARBA" id="ARBA00022692"/>
    </source>
</evidence>
<evidence type="ECO:0000256" key="5">
    <source>
        <dbReference type="SAM" id="Phobius"/>
    </source>
</evidence>
<accession>E0RTZ2</accession>
<dbReference type="KEGG" id="sta:STHERM_c00720"/>
<dbReference type="HOGENOM" id="CLU_1685486_0_0_12"/>
<evidence type="ECO:0000256" key="3">
    <source>
        <dbReference type="ARBA" id="ARBA00022989"/>
    </source>
</evidence>
<dbReference type="GO" id="GO:0000271">
    <property type="term" value="P:polysaccharide biosynthetic process"/>
    <property type="evidence" value="ECO:0007669"/>
    <property type="project" value="InterPro"/>
</dbReference>
<sequence length="156" mass="18096">MFVRFLKFFASRLVGTGVDTFVLWLASTFLFSSYVGKYLVAPALSFEVAMLHNYTISYFWIWRKRIRHRGPADFFRRLLPYNLSVLFGFGVKMVLLLLLERLFHWDVVWCNLGALTVSGVINFFLGELVVFKKGGYSYEDGLLLDPETGWTRGVEK</sequence>
<keyword evidence="3 5" id="KW-1133">Transmembrane helix</keyword>
<feature type="domain" description="GtrA/DPMS transmembrane" evidence="6">
    <location>
        <begin position="8"/>
        <end position="131"/>
    </location>
</feature>
<feature type="transmembrane region" description="Helical" evidence="5">
    <location>
        <begin position="38"/>
        <end position="61"/>
    </location>
</feature>
<dbReference type="eggNOG" id="ENOG5032XM6">
    <property type="taxonomic scope" value="Bacteria"/>
</dbReference>
<feature type="transmembrane region" description="Helical" evidence="5">
    <location>
        <begin position="12"/>
        <end position="32"/>
    </location>
</feature>
<protein>
    <recommendedName>
        <fullName evidence="6">GtrA/DPMS transmembrane domain-containing protein</fullName>
    </recommendedName>
</protein>
<feature type="transmembrane region" description="Helical" evidence="5">
    <location>
        <begin position="105"/>
        <end position="125"/>
    </location>
</feature>
<name>E0RTZ2_WINT6</name>
<keyword evidence="2 5" id="KW-0812">Transmembrane</keyword>
<organism evidence="7 8">
    <name type="scientific">Winmispira thermophila (strain ATCC 49972 / DSM 6192 / RI 19.B1)</name>
    <name type="common">Spirochaeta thermophila</name>
    <dbReference type="NCBI Taxonomy" id="665571"/>
    <lineage>
        <taxon>Bacteria</taxon>
        <taxon>Pseudomonadati</taxon>
        <taxon>Spirochaetota</taxon>
        <taxon>Spirochaetia</taxon>
        <taxon>Winmispirales</taxon>
        <taxon>Winmispiraceae</taxon>
        <taxon>Winmispira</taxon>
    </lineage>
</organism>